<dbReference type="EMBL" id="LNQL01000005">
    <property type="protein sequence ID" value="KSU48139.1"/>
    <property type="molecule type" value="Genomic_DNA"/>
</dbReference>
<keyword evidence="3" id="KW-1133">Transmembrane helix</keyword>
<dbReference type="Gene3D" id="3.40.630.190">
    <property type="entry name" value="LCP protein"/>
    <property type="match status" value="1"/>
</dbReference>
<feature type="transmembrane region" description="Helical" evidence="3">
    <location>
        <begin position="142"/>
        <end position="166"/>
    </location>
</feature>
<feature type="compositionally biased region" description="Basic and acidic residues" evidence="2">
    <location>
        <begin position="14"/>
        <end position="35"/>
    </location>
</feature>
<keyword evidence="3" id="KW-0472">Membrane</keyword>
<feature type="domain" description="Cell envelope-related transcriptional attenuator" evidence="4">
    <location>
        <begin position="180"/>
        <end position="329"/>
    </location>
</feature>
<dbReference type="GeneID" id="90838257"/>
<dbReference type="InterPro" id="IPR004474">
    <property type="entry name" value="LytR_CpsA_psr"/>
</dbReference>
<proteinExistence type="inferred from homology"/>
<dbReference type="Proteomes" id="UP000053797">
    <property type="component" value="Unassembled WGS sequence"/>
</dbReference>
<dbReference type="Pfam" id="PF03816">
    <property type="entry name" value="LytR_cpsA_psr"/>
    <property type="match status" value="1"/>
</dbReference>
<accession>A0A0V8GD24</accession>
<evidence type="ECO:0000313" key="6">
    <source>
        <dbReference type="Proteomes" id="UP000053797"/>
    </source>
</evidence>
<evidence type="ECO:0000256" key="1">
    <source>
        <dbReference type="ARBA" id="ARBA00006068"/>
    </source>
</evidence>
<evidence type="ECO:0000259" key="4">
    <source>
        <dbReference type="Pfam" id="PF03816"/>
    </source>
</evidence>
<dbReference type="PANTHER" id="PTHR33392">
    <property type="entry name" value="POLYISOPRENYL-TEICHOIC ACID--PEPTIDOGLYCAN TEICHOIC ACID TRANSFERASE TAGU"/>
    <property type="match status" value="1"/>
</dbReference>
<dbReference type="PANTHER" id="PTHR33392:SF6">
    <property type="entry name" value="POLYISOPRENYL-TEICHOIC ACID--PEPTIDOGLYCAN TEICHOIC ACID TRANSFERASE TAGU"/>
    <property type="match status" value="1"/>
</dbReference>
<comment type="caution">
    <text evidence="5">The sequence shown here is derived from an EMBL/GenBank/DDBJ whole genome shotgun (WGS) entry which is preliminary data.</text>
</comment>
<dbReference type="NCBIfam" id="TIGR00350">
    <property type="entry name" value="lytR_cpsA_psr"/>
    <property type="match status" value="1"/>
</dbReference>
<sequence>MAEHQPHRSRLERRRMQLEEQARQEEEQARQEEAFSKAYAPDESFSQQSFEKQQEPATYHRYVEEQPRDRKSTSRRSGSGMLKQVAQMIGGAGSRLFANRERSRRPRKAGRSEQSVQQNPDVSSREAHPKKIKKKRRFKRKLLGLFLLLLIAFVLFASQPFTFLLIGSDARPGESLRGSRSDSLSVMQFIPLSRTIQLTSIPRDTYTPISCENGKKDKITHAFAFGGEECTQDAVSGLLDEEIDGKIVISFDSFIGLVDQIGGIDLVSTGTFSEQDASGKANQYSFQKGKEYHMDGAMALAYSRHRKTDNDGARANRQSEVIQAVATHLMKPTGWSKIPAAHTYMKEEMNLDLSVREMATAGLSIALMSERKHYEIEAVSQRLNGIFYDLPNEKALQELRDQLDTTFYGTLKN</sequence>
<dbReference type="RefSeq" id="WP_023467209.1">
    <property type="nucleotide sequence ID" value="NZ_FMYN01000005.1"/>
</dbReference>
<feature type="region of interest" description="Disordered" evidence="2">
    <location>
        <begin position="1"/>
        <end position="81"/>
    </location>
</feature>
<comment type="similarity">
    <text evidence="1">Belongs to the LytR/CpsA/Psr (LCP) family.</text>
</comment>
<dbReference type="InterPro" id="IPR050922">
    <property type="entry name" value="LytR/CpsA/Psr_CW_biosynth"/>
</dbReference>
<evidence type="ECO:0000313" key="5">
    <source>
        <dbReference type="EMBL" id="KSU48139.1"/>
    </source>
</evidence>
<keyword evidence="3" id="KW-0812">Transmembrane</keyword>
<dbReference type="AlphaFoldDB" id="A0A0V8GD24"/>
<reference evidence="5 6" key="1">
    <citation type="journal article" date="2015" name="Int. J. Syst. Evol. Microbiol.">
        <title>Exiguobacterium enclense sp. nov., isolated from sediment.</title>
        <authorList>
            <person name="Dastager S.G."/>
            <person name="Mawlankar R."/>
            <person name="Sonalkar V.V."/>
            <person name="Thorat M.N."/>
            <person name="Mual P."/>
            <person name="Verma A."/>
            <person name="Krishnamurthi S."/>
            <person name="Tang S.K."/>
            <person name="Li W.J."/>
        </authorList>
    </citation>
    <scope>NUCLEOTIDE SEQUENCE [LARGE SCALE GENOMIC DNA]</scope>
    <source>
        <strain evidence="5 6">NIO-1109</strain>
    </source>
</reference>
<feature type="region of interest" description="Disordered" evidence="2">
    <location>
        <begin position="93"/>
        <end position="133"/>
    </location>
</feature>
<name>A0A0V8GD24_9BACL</name>
<gene>
    <name evidence="5" type="ORF">AS033_13460</name>
</gene>
<protein>
    <submittedName>
        <fullName evidence="5">Transcriptional regulator</fullName>
    </submittedName>
</protein>
<feature type="compositionally biased region" description="Basic and acidic residues" evidence="2">
    <location>
        <begin position="61"/>
        <end position="72"/>
    </location>
</feature>
<feature type="compositionally biased region" description="Polar residues" evidence="2">
    <location>
        <begin position="112"/>
        <end position="122"/>
    </location>
</feature>
<evidence type="ECO:0000256" key="2">
    <source>
        <dbReference type="SAM" id="MobiDB-lite"/>
    </source>
</evidence>
<organism evidence="5 6">
    <name type="scientific">Exiguobacterium indicum</name>
    <dbReference type="NCBI Taxonomy" id="296995"/>
    <lineage>
        <taxon>Bacteria</taxon>
        <taxon>Bacillati</taxon>
        <taxon>Bacillota</taxon>
        <taxon>Bacilli</taxon>
        <taxon>Bacillales</taxon>
        <taxon>Bacillales Family XII. Incertae Sedis</taxon>
        <taxon>Exiguobacterium</taxon>
    </lineage>
</organism>
<evidence type="ECO:0000256" key="3">
    <source>
        <dbReference type="SAM" id="Phobius"/>
    </source>
</evidence>